<keyword evidence="7" id="KW-1185">Reference proteome</keyword>
<dbReference type="OrthoDB" id="6079689at2759"/>
<evidence type="ECO:0000313" key="7">
    <source>
        <dbReference type="Proteomes" id="UP000070544"/>
    </source>
</evidence>
<evidence type="ECO:0000256" key="4">
    <source>
        <dbReference type="ARBA" id="ARBA00093287"/>
    </source>
</evidence>
<name>A0A139A664_GONPJ</name>
<evidence type="ECO:0000256" key="1">
    <source>
        <dbReference type="ARBA" id="ARBA00009275"/>
    </source>
</evidence>
<evidence type="ECO:0000256" key="2">
    <source>
        <dbReference type="ARBA" id="ARBA00022723"/>
    </source>
</evidence>
<evidence type="ECO:0000256" key="3">
    <source>
        <dbReference type="ARBA" id="ARBA00022801"/>
    </source>
</evidence>
<keyword evidence="2 5" id="KW-0479">Metal-binding</keyword>
<protein>
    <submittedName>
        <fullName evidence="6">Metallo-dependent hydrolase</fullName>
    </submittedName>
</protein>
<dbReference type="Proteomes" id="UP000070544">
    <property type="component" value="Unassembled WGS sequence"/>
</dbReference>
<accession>A0A139A664</accession>
<feature type="binding site" evidence="5">
    <location>
        <position position="116"/>
    </location>
    <ligand>
        <name>a divalent metal cation</name>
        <dbReference type="ChEBI" id="CHEBI:60240"/>
        <label>1</label>
    </ligand>
</feature>
<feature type="binding site" evidence="5">
    <location>
        <position position="180"/>
    </location>
    <ligand>
        <name>a divalent metal cation</name>
        <dbReference type="ChEBI" id="CHEBI:60240"/>
        <label>2</label>
    </ligand>
</feature>
<sequence>MHRLIDVHAHLYPPNFAGAELSAVLERARAVGVRGIVTVPEMVEECEEVLCWPNLGLHPVQKEIISGSAVRNDVARLQDQIAGVATTRERAARLSDVPPAVEFIQKHKEKLIAVGEVRLDFTPHVIHPGHTASQVWELKKDYAKKETVEAREFEVKEEQKEVFRRVVRCAMDADLPVNCHSRSAGKYTIEILGEELNVPPHRAILHAFDGSNALATVSLGYFLSVPPSVVRSPQNQTLNEPSEIMISLEEVVKRKGVAKEEVEVMMLENTGKVFRDLDTKWLARTNS</sequence>
<keyword evidence="3 6" id="KW-0378">Hydrolase</keyword>
<dbReference type="Gene3D" id="3.20.20.140">
    <property type="entry name" value="Metal-dependent hydrolases"/>
    <property type="match status" value="1"/>
</dbReference>
<proteinExistence type="inferred from homology"/>
<dbReference type="InterPro" id="IPR001130">
    <property type="entry name" value="TatD-like"/>
</dbReference>
<dbReference type="PANTHER" id="PTHR46317">
    <property type="entry name" value="HYDROLASE OF PHP SUPERFAMILY-RELATED PROTEIN"/>
    <property type="match status" value="1"/>
</dbReference>
<feature type="binding site" evidence="5">
    <location>
        <position position="206"/>
    </location>
    <ligand>
        <name>a divalent metal cation</name>
        <dbReference type="ChEBI" id="CHEBI:60240"/>
        <label>2</label>
    </ligand>
</feature>
<dbReference type="InterPro" id="IPR032466">
    <property type="entry name" value="Metal_Hydrolase"/>
</dbReference>
<dbReference type="AlphaFoldDB" id="A0A139A664"/>
<feature type="binding site" evidence="5">
    <location>
        <position position="8"/>
    </location>
    <ligand>
        <name>a divalent metal cation</name>
        <dbReference type="ChEBI" id="CHEBI:60240"/>
        <label>1</label>
    </ligand>
</feature>
<dbReference type="GO" id="GO:0016788">
    <property type="term" value="F:hydrolase activity, acting on ester bonds"/>
    <property type="evidence" value="ECO:0007669"/>
    <property type="project" value="InterPro"/>
</dbReference>
<feature type="binding site" evidence="5">
    <location>
        <position position="10"/>
    </location>
    <ligand>
        <name>a divalent metal cation</name>
        <dbReference type="ChEBI" id="CHEBI:60240"/>
        <label>1</label>
    </ligand>
</feature>
<comment type="function">
    <text evidence="4">Exhibits 3'-exonuclease activities and apurinic/apyrimidinic (AP) endonuclease (in vitro). Show preferential AP endonuclease activity on double-stranded DNA substrates and 3'- exonuclease activity on single-stranded DNA.</text>
</comment>
<reference evidence="6 7" key="1">
    <citation type="journal article" date="2015" name="Genome Biol. Evol.">
        <title>Phylogenomic analyses indicate that early fungi evolved digesting cell walls of algal ancestors of land plants.</title>
        <authorList>
            <person name="Chang Y."/>
            <person name="Wang S."/>
            <person name="Sekimoto S."/>
            <person name="Aerts A.L."/>
            <person name="Choi C."/>
            <person name="Clum A."/>
            <person name="LaButti K.M."/>
            <person name="Lindquist E.A."/>
            <person name="Yee Ngan C."/>
            <person name="Ohm R.A."/>
            <person name="Salamov A.A."/>
            <person name="Grigoriev I.V."/>
            <person name="Spatafora J.W."/>
            <person name="Berbee M.L."/>
        </authorList>
    </citation>
    <scope>NUCLEOTIDE SEQUENCE [LARGE SCALE GENOMIC DNA]</scope>
    <source>
        <strain evidence="6 7">JEL478</strain>
    </source>
</reference>
<dbReference type="PANTHER" id="PTHR46317:SF1">
    <property type="entry name" value="HYDROLASE, TATD FAMILY"/>
    <property type="match status" value="1"/>
</dbReference>
<gene>
    <name evidence="6" type="ORF">M427DRAFT_157403</name>
</gene>
<evidence type="ECO:0000256" key="5">
    <source>
        <dbReference type="PIRSR" id="PIRSR005902-1"/>
    </source>
</evidence>
<evidence type="ECO:0000313" key="6">
    <source>
        <dbReference type="EMBL" id="KXS12287.1"/>
    </source>
</evidence>
<dbReference type="SUPFAM" id="SSF51556">
    <property type="entry name" value="Metallo-dependent hydrolases"/>
    <property type="match status" value="1"/>
</dbReference>
<dbReference type="Pfam" id="PF01026">
    <property type="entry name" value="TatD_DNase"/>
    <property type="match status" value="1"/>
</dbReference>
<dbReference type="PIRSF" id="PIRSF005902">
    <property type="entry name" value="DNase_TatD"/>
    <property type="match status" value="1"/>
</dbReference>
<organism evidence="6 7">
    <name type="scientific">Gonapodya prolifera (strain JEL478)</name>
    <name type="common">Monoblepharis prolifera</name>
    <dbReference type="NCBI Taxonomy" id="1344416"/>
    <lineage>
        <taxon>Eukaryota</taxon>
        <taxon>Fungi</taxon>
        <taxon>Fungi incertae sedis</taxon>
        <taxon>Chytridiomycota</taxon>
        <taxon>Chytridiomycota incertae sedis</taxon>
        <taxon>Monoblepharidomycetes</taxon>
        <taxon>Monoblepharidales</taxon>
        <taxon>Gonapodyaceae</taxon>
        <taxon>Gonapodya</taxon>
    </lineage>
</organism>
<dbReference type="EMBL" id="KQ965789">
    <property type="protein sequence ID" value="KXS12287.1"/>
    <property type="molecule type" value="Genomic_DNA"/>
</dbReference>
<dbReference type="GO" id="GO:0046872">
    <property type="term" value="F:metal ion binding"/>
    <property type="evidence" value="ECO:0007669"/>
    <property type="project" value="UniProtKB-KW"/>
</dbReference>
<comment type="similarity">
    <text evidence="1">Belongs to the metallo-dependent hydrolases superfamily. TatD-type hydrolase family.</text>
</comment>